<comment type="similarity">
    <text evidence="1">Belongs to the heparin-binding growth factors family.</text>
</comment>
<dbReference type="SUPFAM" id="SSF50353">
    <property type="entry name" value="Cytokine"/>
    <property type="match status" value="1"/>
</dbReference>
<reference evidence="2 3" key="1">
    <citation type="journal article" date="2022" name="Gigascience">
        <title>A chromosome-level genome assembly and annotation of the desert horned lizard, Phrynosoma platyrhinos, provides insight into chromosomal rearrangements among reptiles.</title>
        <authorList>
            <person name="Koochekian N."/>
            <person name="Ascanio A."/>
            <person name="Farleigh K."/>
            <person name="Card D.C."/>
            <person name="Schield D.R."/>
            <person name="Castoe T.A."/>
            <person name="Jezkova T."/>
        </authorList>
    </citation>
    <scope>NUCLEOTIDE SEQUENCE [LARGE SCALE GENOMIC DNA]</scope>
    <source>
        <strain evidence="2">NK-2021</strain>
    </source>
</reference>
<accession>A0ABQ7TA25</accession>
<evidence type="ECO:0000313" key="3">
    <source>
        <dbReference type="Proteomes" id="UP000826234"/>
    </source>
</evidence>
<protein>
    <recommendedName>
        <fullName evidence="4">Fibroblast growth factor</fullName>
    </recommendedName>
</protein>
<organism evidence="2 3">
    <name type="scientific">Phrynosoma platyrhinos</name>
    <name type="common">Desert horned lizard</name>
    <dbReference type="NCBI Taxonomy" id="52577"/>
    <lineage>
        <taxon>Eukaryota</taxon>
        <taxon>Metazoa</taxon>
        <taxon>Chordata</taxon>
        <taxon>Craniata</taxon>
        <taxon>Vertebrata</taxon>
        <taxon>Euteleostomi</taxon>
        <taxon>Lepidosauria</taxon>
        <taxon>Squamata</taxon>
        <taxon>Bifurcata</taxon>
        <taxon>Unidentata</taxon>
        <taxon>Episquamata</taxon>
        <taxon>Toxicofera</taxon>
        <taxon>Iguania</taxon>
        <taxon>Phrynosomatidae</taxon>
        <taxon>Phrynosomatinae</taxon>
        <taxon>Phrynosoma</taxon>
    </lineage>
</organism>
<dbReference type="Gene3D" id="2.80.10.50">
    <property type="match status" value="1"/>
</dbReference>
<proteinExistence type="inferred from homology"/>
<dbReference type="InterPro" id="IPR002209">
    <property type="entry name" value="Fibroblast_GF_fam"/>
</dbReference>
<evidence type="ECO:0000256" key="1">
    <source>
        <dbReference type="ARBA" id="ARBA00007936"/>
    </source>
</evidence>
<evidence type="ECO:0000313" key="2">
    <source>
        <dbReference type="EMBL" id="KAH0626514.1"/>
    </source>
</evidence>
<sequence length="251" mass="27937">MVFCQEAEAPNISSAICPSLSLGSDLLQAMMAISVPLGCKSCLFFLTSLAFWAALLHTAPALPLPNSNPIYQFGGQVRLRHLYTADEQTHLHLEILSDGTVHGSRFQNPFSLMEIKAVKPGIIRMQAKKTSRFLCMKPNGHLYGSVSLIACVCLFYSEEACNFREMILRDGYNLYYSESYNIPISLSSTGNLGQSRQLPPFSQFLPLVNKIPLEPVFVDYDFYEQQLDVESADPLSILGQNPGFMSPSYVF</sequence>
<dbReference type="PANTHER" id="PTHR11486">
    <property type="entry name" value="FIBROBLAST GROWTH FACTOR"/>
    <property type="match status" value="1"/>
</dbReference>
<evidence type="ECO:0008006" key="4">
    <source>
        <dbReference type="Google" id="ProtNLM"/>
    </source>
</evidence>
<keyword evidence="3" id="KW-1185">Reference proteome</keyword>
<comment type="caution">
    <text evidence="2">The sequence shown here is derived from an EMBL/GenBank/DDBJ whole genome shotgun (WGS) entry which is preliminary data.</text>
</comment>
<dbReference type="InterPro" id="IPR008996">
    <property type="entry name" value="IL1/FGF"/>
</dbReference>
<dbReference type="EMBL" id="JAIPUX010000521">
    <property type="protein sequence ID" value="KAH0626514.1"/>
    <property type="molecule type" value="Genomic_DNA"/>
</dbReference>
<dbReference type="Pfam" id="PF00167">
    <property type="entry name" value="FGF"/>
    <property type="match status" value="1"/>
</dbReference>
<dbReference type="SMART" id="SM00442">
    <property type="entry name" value="FGF"/>
    <property type="match status" value="1"/>
</dbReference>
<name>A0ABQ7TA25_PHRPL</name>
<gene>
    <name evidence="2" type="ORF">JD844_001538</name>
</gene>
<dbReference type="Proteomes" id="UP000826234">
    <property type="component" value="Unassembled WGS sequence"/>
</dbReference>